<keyword evidence="2" id="KW-1185">Reference proteome</keyword>
<dbReference type="EMBL" id="KN410384">
    <property type="protein sequence ID" value="KHG18342.1"/>
    <property type="molecule type" value="Genomic_DNA"/>
</dbReference>
<evidence type="ECO:0000313" key="2">
    <source>
        <dbReference type="Proteomes" id="UP000032142"/>
    </source>
</evidence>
<name>A0A0B0P0E9_GOSAR</name>
<evidence type="ECO:0000313" key="1">
    <source>
        <dbReference type="EMBL" id="KHG18342.1"/>
    </source>
</evidence>
<sequence length="69" mass="7849">MLKSSQKWSFSNWTQLGFGRDTPACILPVRVVLRFCQIDTAVWYARGSPGRVDFVTPKVRQIGVTEDMT</sequence>
<organism evidence="1 2">
    <name type="scientific">Gossypium arboreum</name>
    <name type="common">Tree cotton</name>
    <name type="synonym">Gossypium nanking</name>
    <dbReference type="NCBI Taxonomy" id="29729"/>
    <lineage>
        <taxon>Eukaryota</taxon>
        <taxon>Viridiplantae</taxon>
        <taxon>Streptophyta</taxon>
        <taxon>Embryophyta</taxon>
        <taxon>Tracheophyta</taxon>
        <taxon>Spermatophyta</taxon>
        <taxon>Magnoliopsida</taxon>
        <taxon>eudicotyledons</taxon>
        <taxon>Gunneridae</taxon>
        <taxon>Pentapetalae</taxon>
        <taxon>rosids</taxon>
        <taxon>malvids</taxon>
        <taxon>Malvales</taxon>
        <taxon>Malvaceae</taxon>
        <taxon>Malvoideae</taxon>
        <taxon>Gossypium</taxon>
    </lineage>
</organism>
<accession>A0A0B0P0E9</accession>
<proteinExistence type="predicted"/>
<dbReference type="Proteomes" id="UP000032142">
    <property type="component" value="Unassembled WGS sequence"/>
</dbReference>
<gene>
    <name evidence="1" type="ORF">F383_02671</name>
</gene>
<dbReference type="AlphaFoldDB" id="A0A0B0P0E9"/>
<protein>
    <submittedName>
        <fullName evidence="1">Uncharacterized protein</fullName>
    </submittedName>
</protein>
<reference evidence="2" key="1">
    <citation type="submission" date="2014-09" db="EMBL/GenBank/DDBJ databases">
        <authorList>
            <person name="Mudge J."/>
            <person name="Ramaraj T."/>
            <person name="Lindquist I.E."/>
            <person name="Bharti A.K."/>
            <person name="Sundararajan A."/>
            <person name="Cameron C.T."/>
            <person name="Woodward J.E."/>
            <person name="May G.D."/>
            <person name="Brubaker C."/>
            <person name="Broadhvest J."/>
            <person name="Wilkins T.A."/>
        </authorList>
    </citation>
    <scope>NUCLEOTIDE SEQUENCE</scope>
    <source>
        <strain evidence="2">cv. AKA8401</strain>
    </source>
</reference>